<evidence type="ECO:0000256" key="2">
    <source>
        <dbReference type="ARBA" id="ARBA00023002"/>
    </source>
</evidence>
<dbReference type="GO" id="GO:0016779">
    <property type="term" value="F:nucleotidyltransferase activity"/>
    <property type="evidence" value="ECO:0007669"/>
    <property type="project" value="UniProtKB-KW"/>
</dbReference>
<evidence type="ECO:0000313" key="5">
    <source>
        <dbReference type="EMBL" id="MDI9233294.1"/>
    </source>
</evidence>
<evidence type="ECO:0000256" key="3">
    <source>
        <dbReference type="ARBA" id="ARBA00023141"/>
    </source>
</evidence>
<reference evidence="5" key="1">
    <citation type="submission" date="2023-05" db="EMBL/GenBank/DDBJ databases">
        <title>Limnohabitans sp. strain HM2-2 Genome sequencing and assembly.</title>
        <authorList>
            <person name="Jung Y."/>
        </authorList>
    </citation>
    <scope>NUCLEOTIDE SEQUENCE</scope>
    <source>
        <strain evidence="5">HM2-2</strain>
    </source>
</reference>
<dbReference type="InterPro" id="IPR046346">
    <property type="entry name" value="Aminoacid_DH-like_N_sf"/>
</dbReference>
<keyword evidence="5" id="KW-0548">Nucleotidyltransferase</keyword>
<evidence type="ECO:0000256" key="1">
    <source>
        <dbReference type="ARBA" id="ARBA00004871"/>
    </source>
</evidence>
<dbReference type="InterPro" id="IPR036291">
    <property type="entry name" value="NAD(P)-bd_dom_sf"/>
</dbReference>
<dbReference type="RefSeq" id="WP_283223692.1">
    <property type="nucleotide sequence ID" value="NZ_JASGBH010000003.1"/>
</dbReference>
<dbReference type="Gene3D" id="3.40.50.10860">
    <property type="entry name" value="Leucine Dehydrogenase, chain A, domain 1"/>
    <property type="match status" value="1"/>
</dbReference>
<sequence>MNPTQPLHLDGASRIHFIVGDPIAQVKSPSGVSQAFQAAGLNAVCIPAHVAPADLAVWTAGVSLCKNVDGIIVTVPHKFAYFELCATTSDRGAFLKSINTLRRNPDGRWHGDMFDGLGYVKALALKGCSLQGQKALLVGAGGAGSAIAYSLATGGVRELAIHDEDRARRDALVQRLASLGQCTVVAGSSDPTGFDIAINATPIGMQAGDPHPIDVSRFTPDMWVGCVITAPAVTPMIAAARALGCHTLTGTEMFAQVKDLMVEFLMGA</sequence>
<evidence type="ECO:0000313" key="6">
    <source>
        <dbReference type="Proteomes" id="UP001431902"/>
    </source>
</evidence>
<accession>A0ABT6X597</accession>
<keyword evidence="6" id="KW-1185">Reference proteome</keyword>
<dbReference type="PANTHER" id="PTHR21089:SF1">
    <property type="entry name" value="BIFUNCTIONAL 3-DEHYDROQUINATE DEHYDRATASE_SHIKIMATE DEHYDROGENASE, CHLOROPLASTIC"/>
    <property type="match status" value="1"/>
</dbReference>
<keyword evidence="2" id="KW-0560">Oxidoreductase</keyword>
<dbReference type="PANTHER" id="PTHR21089">
    <property type="entry name" value="SHIKIMATE DEHYDROGENASE"/>
    <property type="match status" value="1"/>
</dbReference>
<dbReference type="Pfam" id="PF08501">
    <property type="entry name" value="Shikimate_dh_N"/>
    <property type="match status" value="1"/>
</dbReference>
<dbReference type="InterPro" id="IPR013708">
    <property type="entry name" value="Shikimate_DH-bd_N"/>
</dbReference>
<dbReference type="SUPFAM" id="SSF53223">
    <property type="entry name" value="Aminoacid dehydrogenase-like, N-terminal domain"/>
    <property type="match status" value="1"/>
</dbReference>
<comment type="pathway">
    <text evidence="1">Metabolic intermediate biosynthesis; chorismate biosynthesis; chorismate from D-erythrose 4-phosphate and phosphoenolpyruvate: step 4/7.</text>
</comment>
<keyword evidence="3" id="KW-0057">Aromatic amino acid biosynthesis</keyword>
<name>A0ABT6X597_9BURK</name>
<dbReference type="InterPro" id="IPR022893">
    <property type="entry name" value="Shikimate_DH_fam"/>
</dbReference>
<dbReference type="Gene3D" id="3.40.50.720">
    <property type="entry name" value="NAD(P)-binding Rossmann-like Domain"/>
    <property type="match status" value="1"/>
</dbReference>
<dbReference type="SUPFAM" id="SSF51735">
    <property type="entry name" value="NAD(P)-binding Rossmann-fold domains"/>
    <property type="match status" value="1"/>
</dbReference>
<feature type="domain" description="Shikimate dehydrogenase substrate binding N-terminal" evidence="4">
    <location>
        <begin position="18"/>
        <end position="101"/>
    </location>
</feature>
<gene>
    <name evidence="5" type="ORF">QLQ16_05515</name>
</gene>
<comment type="caution">
    <text evidence="5">The sequence shown here is derived from an EMBL/GenBank/DDBJ whole genome shotgun (WGS) entry which is preliminary data.</text>
</comment>
<evidence type="ECO:0000259" key="4">
    <source>
        <dbReference type="Pfam" id="PF08501"/>
    </source>
</evidence>
<organism evidence="5 6">
    <name type="scientific">Limnohabitans lacus</name>
    <dbReference type="NCBI Taxonomy" id="3045173"/>
    <lineage>
        <taxon>Bacteria</taxon>
        <taxon>Pseudomonadati</taxon>
        <taxon>Pseudomonadota</taxon>
        <taxon>Betaproteobacteria</taxon>
        <taxon>Burkholderiales</taxon>
        <taxon>Comamonadaceae</taxon>
        <taxon>Limnohabitans</taxon>
    </lineage>
</organism>
<keyword evidence="3" id="KW-0028">Amino-acid biosynthesis</keyword>
<keyword evidence="5" id="KW-0808">Transferase</keyword>
<dbReference type="Proteomes" id="UP001431902">
    <property type="component" value="Unassembled WGS sequence"/>
</dbReference>
<protein>
    <submittedName>
        <fullName evidence="5">ThiF family adenylyltransferase</fullName>
    </submittedName>
</protein>
<proteinExistence type="predicted"/>
<dbReference type="EMBL" id="JASGBH010000003">
    <property type="protein sequence ID" value="MDI9233294.1"/>
    <property type="molecule type" value="Genomic_DNA"/>
</dbReference>